<dbReference type="InterPro" id="IPR001845">
    <property type="entry name" value="HTH_ArsR_DNA-bd_dom"/>
</dbReference>
<dbReference type="GO" id="GO:0003677">
    <property type="term" value="F:DNA binding"/>
    <property type="evidence" value="ECO:0007669"/>
    <property type="project" value="UniProtKB-KW"/>
</dbReference>
<protein>
    <submittedName>
        <fullName evidence="4">ArsR family transcriptional regulator</fullName>
    </submittedName>
</protein>
<dbReference type="CDD" id="cd00090">
    <property type="entry name" value="HTH_ARSR"/>
    <property type="match status" value="1"/>
</dbReference>
<gene>
    <name evidence="4" type="ORF">AK829_06705</name>
</gene>
<sequence>MRYHETWAEVFKTLGDTTRLRLLDAMHTAGENKLTVTDLANATGTRVATASASLRAMEKMGTVRSIREGRSIFYGLADERIHRLLHWAADYADPEE</sequence>
<dbReference type="PATRIC" id="fig|156976.3.peg.1337"/>
<evidence type="ECO:0000256" key="2">
    <source>
        <dbReference type="ARBA" id="ARBA00023125"/>
    </source>
</evidence>
<dbReference type="RefSeq" id="WP_052205164.1">
    <property type="nucleotide sequence ID" value="NZ_BAAAGW010000017.1"/>
</dbReference>
<dbReference type="KEGG" id="crie:AK829_06705"/>
<accession>A0A0K1RBU9</accession>
<dbReference type="PANTHER" id="PTHR43132">
    <property type="entry name" value="ARSENICAL RESISTANCE OPERON REPRESSOR ARSR-RELATED"/>
    <property type="match status" value="1"/>
</dbReference>
<dbReference type="GO" id="GO:0003700">
    <property type="term" value="F:DNA-binding transcription factor activity"/>
    <property type="evidence" value="ECO:0007669"/>
    <property type="project" value="InterPro"/>
</dbReference>
<evidence type="ECO:0000256" key="3">
    <source>
        <dbReference type="ARBA" id="ARBA00023163"/>
    </source>
</evidence>
<proteinExistence type="predicted"/>
<dbReference type="PROSITE" id="PS50987">
    <property type="entry name" value="HTH_ARSR_2"/>
    <property type="match status" value="1"/>
</dbReference>
<dbReference type="PANTHER" id="PTHR43132:SF6">
    <property type="entry name" value="HTH-TYPE TRANSCRIPTIONAL REPRESSOR CZRA"/>
    <property type="match status" value="1"/>
</dbReference>
<reference evidence="4 5" key="1">
    <citation type="submission" date="2015-08" db="EMBL/GenBank/DDBJ databases">
        <authorList>
            <person name="Babu N.S."/>
            <person name="Beckwith C.J."/>
            <person name="Beseler K.G."/>
            <person name="Brison A."/>
            <person name="Carone J.V."/>
            <person name="Caskin T.P."/>
            <person name="Diamond M."/>
            <person name="Durham M.E."/>
            <person name="Foxe J.M."/>
            <person name="Go M."/>
            <person name="Henderson B.A."/>
            <person name="Jones I.B."/>
            <person name="McGettigan J.A."/>
            <person name="Micheletti S.J."/>
            <person name="Nasrallah M.E."/>
            <person name="Ortiz D."/>
            <person name="Piller C.R."/>
            <person name="Privatt S.R."/>
            <person name="Schneider S.L."/>
            <person name="Sharp S."/>
            <person name="Smith T.C."/>
            <person name="Stanton J.D."/>
            <person name="Ullery H.E."/>
            <person name="Wilson R.J."/>
            <person name="Serrano M.G."/>
            <person name="Buck G."/>
            <person name="Lee V."/>
            <person name="Wang Y."/>
            <person name="Carvalho R."/>
            <person name="Voegtly L."/>
            <person name="Shi R."/>
            <person name="Duckworth R."/>
            <person name="Johnson A."/>
            <person name="Loviza R."/>
            <person name="Walstead R."/>
            <person name="Shah Z."/>
            <person name="Kiflezghi M."/>
            <person name="Wade K."/>
            <person name="Ball S.L."/>
            <person name="Bradley K.W."/>
            <person name="Asai D.J."/>
            <person name="Bowman C.A."/>
            <person name="Russell D.A."/>
            <person name="Pope W.H."/>
            <person name="Jacobs-Sera D."/>
            <person name="Hendrix R.W."/>
            <person name="Hatfull G.F."/>
        </authorList>
    </citation>
    <scope>NUCLEOTIDE SEQUENCE [LARGE SCALE GENOMIC DNA]</scope>
    <source>
        <strain evidence="4 5">PUDD_83A45</strain>
    </source>
</reference>
<keyword evidence="3" id="KW-0804">Transcription</keyword>
<evidence type="ECO:0000256" key="1">
    <source>
        <dbReference type="ARBA" id="ARBA00023015"/>
    </source>
</evidence>
<dbReference type="InterPro" id="IPR011991">
    <property type="entry name" value="ArsR-like_HTH"/>
</dbReference>
<dbReference type="Proteomes" id="UP000060016">
    <property type="component" value="Chromosome"/>
</dbReference>
<dbReference type="InterPro" id="IPR036390">
    <property type="entry name" value="WH_DNA-bd_sf"/>
</dbReference>
<dbReference type="InterPro" id="IPR036388">
    <property type="entry name" value="WH-like_DNA-bd_sf"/>
</dbReference>
<name>A0A0K1RBU9_9CORY</name>
<evidence type="ECO:0000313" key="4">
    <source>
        <dbReference type="EMBL" id="AKV58905.1"/>
    </source>
</evidence>
<dbReference type="Pfam" id="PF01022">
    <property type="entry name" value="HTH_5"/>
    <property type="match status" value="1"/>
</dbReference>
<dbReference type="SMART" id="SM00418">
    <property type="entry name" value="HTH_ARSR"/>
    <property type="match status" value="1"/>
</dbReference>
<dbReference type="SUPFAM" id="SSF46785">
    <property type="entry name" value="Winged helix' DNA-binding domain"/>
    <property type="match status" value="1"/>
</dbReference>
<dbReference type="EMBL" id="CP012342">
    <property type="protein sequence ID" value="AKV58905.1"/>
    <property type="molecule type" value="Genomic_DNA"/>
</dbReference>
<keyword evidence="1" id="KW-0805">Transcription regulation</keyword>
<dbReference type="NCBIfam" id="NF033788">
    <property type="entry name" value="HTH_metalloreg"/>
    <property type="match status" value="1"/>
</dbReference>
<dbReference type="InterPro" id="IPR051011">
    <property type="entry name" value="Metal_resp_trans_reg"/>
</dbReference>
<dbReference type="Gene3D" id="1.10.10.10">
    <property type="entry name" value="Winged helix-like DNA-binding domain superfamily/Winged helix DNA-binding domain"/>
    <property type="match status" value="1"/>
</dbReference>
<dbReference type="PRINTS" id="PR00778">
    <property type="entry name" value="HTHARSR"/>
</dbReference>
<dbReference type="STRING" id="156976.AK829_06705"/>
<dbReference type="AlphaFoldDB" id="A0A0K1RBU9"/>
<keyword evidence="5" id="KW-1185">Reference proteome</keyword>
<organism evidence="4 5">
    <name type="scientific">Corynebacterium riegelii</name>
    <dbReference type="NCBI Taxonomy" id="156976"/>
    <lineage>
        <taxon>Bacteria</taxon>
        <taxon>Bacillati</taxon>
        <taxon>Actinomycetota</taxon>
        <taxon>Actinomycetes</taxon>
        <taxon>Mycobacteriales</taxon>
        <taxon>Corynebacteriaceae</taxon>
        <taxon>Corynebacterium</taxon>
    </lineage>
</organism>
<evidence type="ECO:0000313" key="5">
    <source>
        <dbReference type="Proteomes" id="UP000060016"/>
    </source>
</evidence>
<keyword evidence="2" id="KW-0238">DNA-binding</keyword>